<proteinExistence type="predicted"/>
<dbReference type="Proteomes" id="UP000245207">
    <property type="component" value="Unassembled WGS sequence"/>
</dbReference>
<dbReference type="EMBL" id="PKPP01006851">
    <property type="protein sequence ID" value="PWA55142.1"/>
    <property type="molecule type" value="Genomic_DNA"/>
</dbReference>
<evidence type="ECO:0000313" key="2">
    <source>
        <dbReference type="Proteomes" id="UP000245207"/>
    </source>
</evidence>
<name>A0A2U1M1J8_ARTAN</name>
<dbReference type="AlphaFoldDB" id="A0A2U1M1J8"/>
<reference evidence="1 2" key="1">
    <citation type="journal article" date="2018" name="Mol. Plant">
        <title>The genome of Artemisia annua provides insight into the evolution of Asteraceae family and artemisinin biosynthesis.</title>
        <authorList>
            <person name="Shen Q."/>
            <person name="Zhang L."/>
            <person name="Liao Z."/>
            <person name="Wang S."/>
            <person name="Yan T."/>
            <person name="Shi P."/>
            <person name="Liu M."/>
            <person name="Fu X."/>
            <person name="Pan Q."/>
            <person name="Wang Y."/>
            <person name="Lv Z."/>
            <person name="Lu X."/>
            <person name="Zhang F."/>
            <person name="Jiang W."/>
            <person name="Ma Y."/>
            <person name="Chen M."/>
            <person name="Hao X."/>
            <person name="Li L."/>
            <person name="Tang Y."/>
            <person name="Lv G."/>
            <person name="Zhou Y."/>
            <person name="Sun X."/>
            <person name="Brodelius P.E."/>
            <person name="Rose J.K.C."/>
            <person name="Tang K."/>
        </authorList>
    </citation>
    <scope>NUCLEOTIDE SEQUENCE [LARGE SCALE GENOMIC DNA]</scope>
    <source>
        <strain evidence="2">cv. Huhao1</strain>
        <tissue evidence="1">Leaf</tissue>
    </source>
</reference>
<comment type="caution">
    <text evidence="1">The sequence shown here is derived from an EMBL/GenBank/DDBJ whole genome shotgun (WGS) entry which is preliminary data.</text>
</comment>
<evidence type="ECO:0000313" key="1">
    <source>
        <dbReference type="EMBL" id="PWA55142.1"/>
    </source>
</evidence>
<accession>A0A2U1M1J8</accession>
<organism evidence="1 2">
    <name type="scientific">Artemisia annua</name>
    <name type="common">Sweet wormwood</name>
    <dbReference type="NCBI Taxonomy" id="35608"/>
    <lineage>
        <taxon>Eukaryota</taxon>
        <taxon>Viridiplantae</taxon>
        <taxon>Streptophyta</taxon>
        <taxon>Embryophyta</taxon>
        <taxon>Tracheophyta</taxon>
        <taxon>Spermatophyta</taxon>
        <taxon>Magnoliopsida</taxon>
        <taxon>eudicotyledons</taxon>
        <taxon>Gunneridae</taxon>
        <taxon>Pentapetalae</taxon>
        <taxon>asterids</taxon>
        <taxon>campanulids</taxon>
        <taxon>Asterales</taxon>
        <taxon>Asteraceae</taxon>
        <taxon>Asteroideae</taxon>
        <taxon>Anthemideae</taxon>
        <taxon>Artemisiinae</taxon>
        <taxon>Artemisia</taxon>
    </lineage>
</organism>
<dbReference type="OrthoDB" id="687730at2759"/>
<keyword evidence="2" id="KW-1185">Reference proteome</keyword>
<protein>
    <submittedName>
        <fullName evidence="1">SMAD/FHA domain-containing protein</fullName>
    </submittedName>
</protein>
<gene>
    <name evidence="1" type="ORF">CTI12_AA429890</name>
</gene>
<sequence>MVRSYCRRLYIVFNRHECFTEGSSVKGLSEAAHMDKGKKVAEELENRQDGAEGSIKKTEPDSCKWDLEKMTLGDFFDYLEEQLPKQIIDESEKIIADLEEKARQCYRIRQEKDETFRCSETGYRIPVKCVKDRLLKLNIETNCQLEEPRLTDLVRVAKWMISMDANLTQSVGCE</sequence>